<keyword evidence="2" id="KW-1133">Transmembrane helix</keyword>
<keyword evidence="2" id="KW-0812">Transmembrane</keyword>
<dbReference type="VEuPathDB" id="PlasmoDB:PGSY75_1473000"/>
<evidence type="ECO:0000256" key="1">
    <source>
        <dbReference type="SAM" id="MobiDB-lite"/>
    </source>
</evidence>
<protein>
    <submittedName>
        <fullName evidence="3">Uncharacterized protein</fullName>
    </submittedName>
</protein>
<evidence type="ECO:0000313" key="4">
    <source>
        <dbReference type="Proteomes" id="UP000076004"/>
    </source>
</evidence>
<accession>A0A151LBI4</accession>
<evidence type="ECO:0000256" key="2">
    <source>
        <dbReference type="SAM" id="Phobius"/>
    </source>
</evidence>
<feature type="compositionally biased region" description="Basic and acidic residues" evidence="1">
    <location>
        <begin position="94"/>
        <end position="119"/>
    </location>
</feature>
<dbReference type="Proteomes" id="UP000076004">
    <property type="component" value="Unassembled WGS sequence"/>
</dbReference>
<feature type="transmembrane region" description="Helical" evidence="2">
    <location>
        <begin position="15"/>
        <end position="38"/>
    </location>
</feature>
<keyword evidence="2" id="KW-0472">Membrane</keyword>
<organism evidence="3 4">
    <name type="scientific">Plasmodium gaboni</name>
    <dbReference type="NCBI Taxonomy" id="647221"/>
    <lineage>
        <taxon>Eukaryota</taxon>
        <taxon>Sar</taxon>
        <taxon>Alveolata</taxon>
        <taxon>Apicomplexa</taxon>
        <taxon>Aconoidasida</taxon>
        <taxon>Haemosporida</taxon>
        <taxon>Plasmodiidae</taxon>
        <taxon>Plasmodium</taxon>
        <taxon>Plasmodium (Laverania)</taxon>
    </lineage>
</organism>
<proteinExistence type="predicted"/>
<name>A0A151LBI4_9APIC</name>
<dbReference type="AlphaFoldDB" id="A0A151LBI4"/>
<dbReference type="VEuPathDB" id="PlasmoDB:PGABG01_1471700"/>
<gene>
    <name evidence="3" type="ORF">PGSY75_1473000</name>
</gene>
<dbReference type="RefSeq" id="XP_018639779.1">
    <property type="nucleotide sequence ID" value="XM_018788407.1"/>
</dbReference>
<sequence>MFHKNMYDYEGYKRLIVKIAFIASTMTFCFSLLLYIVISLIPQRQNENYADVNLNTEEDNIIITYLYLQKETSSSILSKEKKNEELTSNEDLIEDSKTNEMEEKDNNIEKEEVINNHLN</sequence>
<evidence type="ECO:0000313" key="3">
    <source>
        <dbReference type="EMBL" id="KYN96313.1"/>
    </source>
</evidence>
<feature type="region of interest" description="Disordered" evidence="1">
    <location>
        <begin position="78"/>
        <end position="119"/>
    </location>
</feature>
<comment type="caution">
    <text evidence="3">The sequence shown here is derived from an EMBL/GenBank/DDBJ whole genome shotgun (WGS) entry which is preliminary data.</text>
</comment>
<dbReference type="GeneID" id="29779008"/>
<dbReference type="KEGG" id="pgab:PGSY75_1473000"/>
<reference evidence="3 4" key="1">
    <citation type="journal article" date="2016" name="Nat. Commun.">
        <title>Genomes of cryptic chimpanzee Plasmodium species reveal key evolutionary events leading to human malaria.</title>
        <authorList>
            <person name="Sundararaman S.A."/>
            <person name="Plenderleith L.J."/>
            <person name="Liu W."/>
            <person name="Loy D.E."/>
            <person name="Learn G.H."/>
            <person name="Li Y."/>
            <person name="Shaw K.S."/>
            <person name="Ayouba A."/>
            <person name="Peeters M."/>
            <person name="Speede S."/>
            <person name="Shaw G.M."/>
            <person name="Bushman F.D."/>
            <person name="Brisson D."/>
            <person name="Rayner J.C."/>
            <person name="Sharp P.M."/>
            <person name="Hahn B.H."/>
        </authorList>
    </citation>
    <scope>NUCLEOTIDE SEQUENCE [LARGE SCALE GENOMIC DNA]</scope>
    <source>
        <strain evidence="3 4">SY75</strain>
    </source>
</reference>
<dbReference type="EMBL" id="LVLB01000015">
    <property type="protein sequence ID" value="KYN96313.1"/>
    <property type="molecule type" value="Genomic_DNA"/>
</dbReference>